<dbReference type="EMBL" id="FOET01000002">
    <property type="protein sequence ID" value="SEP91097.1"/>
    <property type="molecule type" value="Genomic_DNA"/>
</dbReference>
<gene>
    <name evidence="2" type="ORF">SAMN05216481_102526</name>
</gene>
<accession>A0A1H9BQM2</accession>
<keyword evidence="3" id="KW-1185">Reference proteome</keyword>
<organism evidence="2 3">
    <name type="scientific">Streptomyces radiopugnans</name>
    <dbReference type="NCBI Taxonomy" id="403935"/>
    <lineage>
        <taxon>Bacteria</taxon>
        <taxon>Bacillati</taxon>
        <taxon>Actinomycetota</taxon>
        <taxon>Actinomycetes</taxon>
        <taxon>Kitasatosporales</taxon>
        <taxon>Streptomycetaceae</taxon>
        <taxon>Streptomyces</taxon>
    </lineage>
</organism>
<evidence type="ECO:0000313" key="3">
    <source>
        <dbReference type="Proteomes" id="UP000199055"/>
    </source>
</evidence>
<name>A0A1H9BQM2_9ACTN</name>
<feature type="region of interest" description="Disordered" evidence="1">
    <location>
        <begin position="1"/>
        <end position="21"/>
    </location>
</feature>
<dbReference type="STRING" id="403935.SAMN05216481_102526"/>
<sequence length="52" mass="5712">MTSAAGGPHRRATRAAGPFRARPLPSAGAVWHVGRVSECETSWRIRDELRIN</sequence>
<proteinExistence type="predicted"/>
<dbReference type="AlphaFoldDB" id="A0A1H9BQM2"/>
<protein>
    <submittedName>
        <fullName evidence="2">Uncharacterized protein</fullName>
    </submittedName>
</protein>
<evidence type="ECO:0000313" key="2">
    <source>
        <dbReference type="EMBL" id="SEP91097.1"/>
    </source>
</evidence>
<reference evidence="2 3" key="1">
    <citation type="submission" date="2016-10" db="EMBL/GenBank/DDBJ databases">
        <authorList>
            <person name="de Groot N.N."/>
        </authorList>
    </citation>
    <scope>NUCLEOTIDE SEQUENCE [LARGE SCALE GENOMIC DNA]</scope>
    <source>
        <strain evidence="2 3">CGMCC 4.3519</strain>
    </source>
</reference>
<evidence type="ECO:0000256" key="1">
    <source>
        <dbReference type="SAM" id="MobiDB-lite"/>
    </source>
</evidence>
<dbReference type="Proteomes" id="UP000199055">
    <property type="component" value="Unassembled WGS sequence"/>
</dbReference>